<reference evidence="1" key="2">
    <citation type="submission" date="2022-01" db="EMBL/GenBank/DDBJ databases">
        <authorList>
            <person name="Hirooka S."/>
            <person name="Miyagishima S.Y."/>
        </authorList>
    </citation>
    <scope>NUCLEOTIDE SEQUENCE</scope>
    <source>
        <strain evidence="1">NBRC 102759</strain>
    </source>
</reference>
<accession>A0A9C7PUJ9</accession>
<dbReference type="Proteomes" id="UP001061958">
    <property type="component" value="Unassembled WGS sequence"/>
</dbReference>
<dbReference type="EMBL" id="BQMJ01000014">
    <property type="protein sequence ID" value="GJQ10186.1"/>
    <property type="molecule type" value="Genomic_DNA"/>
</dbReference>
<comment type="caution">
    <text evidence="1">The sequence shown here is derived from an EMBL/GenBank/DDBJ whole genome shotgun (WGS) entry which is preliminary data.</text>
</comment>
<dbReference type="Gene3D" id="1.10.10.10">
    <property type="entry name" value="Winged helix-like DNA-binding domain superfamily/Winged helix DNA-binding domain"/>
    <property type="match status" value="1"/>
</dbReference>
<dbReference type="AlphaFoldDB" id="A0A9C7PUJ9"/>
<evidence type="ECO:0000313" key="2">
    <source>
        <dbReference type="Proteomes" id="UP001061958"/>
    </source>
</evidence>
<reference evidence="1" key="1">
    <citation type="journal article" date="2022" name="Proc. Natl. Acad. Sci. U.S.A.">
        <title>Life cycle and functional genomics of the unicellular red alga Galdieria for elucidating algal and plant evolution and industrial use.</title>
        <authorList>
            <person name="Hirooka S."/>
            <person name="Itabashi T."/>
            <person name="Ichinose T.M."/>
            <person name="Onuma R."/>
            <person name="Fujiwara T."/>
            <person name="Yamashita S."/>
            <person name="Jong L.W."/>
            <person name="Tomita R."/>
            <person name="Iwane A.H."/>
            <person name="Miyagishima S.Y."/>
        </authorList>
    </citation>
    <scope>NUCLEOTIDE SEQUENCE</scope>
    <source>
        <strain evidence="1">NBRC 102759</strain>
    </source>
</reference>
<proteinExistence type="predicted"/>
<organism evidence="1 2">
    <name type="scientific">Galdieria partita</name>
    <dbReference type="NCBI Taxonomy" id="83374"/>
    <lineage>
        <taxon>Eukaryota</taxon>
        <taxon>Rhodophyta</taxon>
        <taxon>Bangiophyceae</taxon>
        <taxon>Galdieriales</taxon>
        <taxon>Galdieriaceae</taxon>
        <taxon>Galdieria</taxon>
    </lineage>
</organism>
<dbReference type="OrthoDB" id="8675at2759"/>
<sequence length="204" mass="23391">MSSYTYPPSTIHLISQETSSRKLHSEDKELANIQLKFEEIASAISKLTERIPKLDEIDVTIQRFSTFHEICARAIELSLSCNEINVPIETANNEVATKMELGFNSRHTKNKPKTKNTTVERTFQVILESLPKQYRTKKEHIEKLDKIIRCLYLHKDKYLTTQEISSKIDMSSVHSTVYLNILHKVGKVVKSHTGKSFKLAAEIC</sequence>
<protein>
    <submittedName>
        <fullName evidence="1">Uncharacterized protein</fullName>
    </submittedName>
</protein>
<gene>
    <name evidence="1" type="ORF">GpartN1_g1977.t1</name>
</gene>
<evidence type="ECO:0000313" key="1">
    <source>
        <dbReference type="EMBL" id="GJQ10186.1"/>
    </source>
</evidence>
<dbReference type="InterPro" id="IPR036388">
    <property type="entry name" value="WH-like_DNA-bd_sf"/>
</dbReference>
<name>A0A9C7PUJ9_9RHOD</name>
<keyword evidence="2" id="KW-1185">Reference proteome</keyword>